<proteinExistence type="predicted"/>
<dbReference type="InterPro" id="IPR036397">
    <property type="entry name" value="RNaseH_sf"/>
</dbReference>
<evidence type="ECO:0000313" key="1">
    <source>
        <dbReference type="EMBL" id="KAJ4432196.1"/>
    </source>
</evidence>
<organism evidence="1 2">
    <name type="scientific">Periplaneta americana</name>
    <name type="common">American cockroach</name>
    <name type="synonym">Blatta americana</name>
    <dbReference type="NCBI Taxonomy" id="6978"/>
    <lineage>
        <taxon>Eukaryota</taxon>
        <taxon>Metazoa</taxon>
        <taxon>Ecdysozoa</taxon>
        <taxon>Arthropoda</taxon>
        <taxon>Hexapoda</taxon>
        <taxon>Insecta</taxon>
        <taxon>Pterygota</taxon>
        <taxon>Neoptera</taxon>
        <taxon>Polyneoptera</taxon>
        <taxon>Dictyoptera</taxon>
        <taxon>Blattodea</taxon>
        <taxon>Blattoidea</taxon>
        <taxon>Blattidae</taxon>
        <taxon>Blattinae</taxon>
        <taxon>Periplaneta</taxon>
    </lineage>
</organism>
<comment type="caution">
    <text evidence="1">The sequence shown here is derived from an EMBL/GenBank/DDBJ whole genome shotgun (WGS) entry which is preliminary data.</text>
</comment>
<accession>A0ABQ8SEI4</accession>
<dbReference type="Proteomes" id="UP001148838">
    <property type="component" value="Unassembled WGS sequence"/>
</dbReference>
<name>A0ABQ8SEI4_PERAM</name>
<dbReference type="EMBL" id="JAJSOF020000029">
    <property type="protein sequence ID" value="KAJ4432196.1"/>
    <property type="molecule type" value="Genomic_DNA"/>
</dbReference>
<reference evidence="1 2" key="1">
    <citation type="journal article" date="2022" name="Allergy">
        <title>Genome assembly and annotation of Periplaneta americana reveal a comprehensive cockroach allergen profile.</title>
        <authorList>
            <person name="Wang L."/>
            <person name="Xiong Q."/>
            <person name="Saelim N."/>
            <person name="Wang L."/>
            <person name="Nong W."/>
            <person name="Wan A.T."/>
            <person name="Shi M."/>
            <person name="Liu X."/>
            <person name="Cao Q."/>
            <person name="Hui J.H.L."/>
            <person name="Sookrung N."/>
            <person name="Leung T.F."/>
            <person name="Tungtrongchitr A."/>
            <person name="Tsui S.K.W."/>
        </authorList>
    </citation>
    <scope>NUCLEOTIDE SEQUENCE [LARGE SCALE GENOMIC DNA]</scope>
    <source>
        <strain evidence="1">PWHHKU_190912</strain>
    </source>
</reference>
<keyword evidence="2" id="KW-1185">Reference proteome</keyword>
<sequence>MAGLCSVDAIRNSLPLFLATRSLSQKPSSRMTYAGGAYSNCVGCTHVKTVFSRRNMGSTSIVQLSAMLQEEWRRIPVDILHKLVESMPDRVAAVIATRGGTTRF</sequence>
<gene>
    <name evidence="1" type="ORF">ANN_20812</name>
</gene>
<protein>
    <submittedName>
        <fullName evidence="1">Uncharacterized protein</fullName>
    </submittedName>
</protein>
<dbReference type="Gene3D" id="3.30.420.10">
    <property type="entry name" value="Ribonuclease H-like superfamily/Ribonuclease H"/>
    <property type="match status" value="1"/>
</dbReference>
<evidence type="ECO:0000313" key="2">
    <source>
        <dbReference type="Proteomes" id="UP001148838"/>
    </source>
</evidence>